<accession>A0A9X1B8P7</accession>
<dbReference type="AlphaFoldDB" id="A0A9X1B8P7"/>
<reference evidence="2 3" key="1">
    <citation type="journal article" date="2020" name="Microorganisms">
        <title>Osmotic Adaptation and Compatible Solute Biosynthesis of Phototrophic Bacteria as Revealed from Genome Analyses.</title>
        <authorList>
            <person name="Imhoff J.F."/>
            <person name="Rahn T."/>
            <person name="Kunzel S."/>
            <person name="Keller A."/>
            <person name="Neulinger S.C."/>
        </authorList>
    </citation>
    <scope>NUCLEOTIDE SEQUENCE [LARGE SCALE GENOMIC DNA]</scope>
    <source>
        <strain evidence="2 3">DSM 21303</strain>
    </source>
</reference>
<dbReference type="Gene3D" id="3.30.70.260">
    <property type="match status" value="2"/>
</dbReference>
<dbReference type="EMBL" id="NRSD01000004">
    <property type="protein sequence ID" value="MBK1644285.1"/>
    <property type="molecule type" value="Genomic_DNA"/>
</dbReference>
<dbReference type="PROSITE" id="PS51671">
    <property type="entry name" value="ACT"/>
    <property type="match status" value="2"/>
</dbReference>
<evidence type="ECO:0000259" key="1">
    <source>
        <dbReference type="PROSITE" id="PS51671"/>
    </source>
</evidence>
<dbReference type="PANTHER" id="PTHR34875">
    <property type="entry name" value="UPF0237 PROTEIN MJ1558"/>
    <property type="match status" value="1"/>
</dbReference>
<gene>
    <name evidence="2" type="ORF">CKO25_06375</name>
</gene>
<dbReference type="Proteomes" id="UP001138802">
    <property type="component" value="Unassembled WGS sequence"/>
</dbReference>
<name>A0A9X1B8P7_9GAMM</name>
<feature type="domain" description="ACT" evidence="1">
    <location>
        <begin position="92"/>
        <end position="173"/>
    </location>
</feature>
<feature type="domain" description="ACT" evidence="1">
    <location>
        <begin position="6"/>
        <end position="77"/>
    </location>
</feature>
<sequence length="173" mass="18388">MPDWSMLTLVGADRPGIVARVTRALYLHGCNLGEASMIRLGGCFTMMLMVSGGERRADLTAALRPIAEELGLRIHLEPAPGGLHQHLLPNLQVRVFGADRAGLVADVTGILAAQGFHVLELESDVAGDAERPLYIMSIQGFCERSIESVRAALAMLSDDGVSVDVASVDLLIG</sequence>
<dbReference type="PANTHER" id="PTHR34875:SF6">
    <property type="entry name" value="UPF0237 PROTEIN MJ1558"/>
    <property type="match status" value="1"/>
</dbReference>
<evidence type="ECO:0000313" key="3">
    <source>
        <dbReference type="Proteomes" id="UP001138802"/>
    </source>
</evidence>
<dbReference type="Pfam" id="PF13740">
    <property type="entry name" value="ACT_6"/>
    <property type="match status" value="2"/>
</dbReference>
<dbReference type="RefSeq" id="WP_200387071.1">
    <property type="nucleotide sequence ID" value="NZ_NRSD01000004.1"/>
</dbReference>
<dbReference type="InterPro" id="IPR002912">
    <property type="entry name" value="ACT_dom"/>
</dbReference>
<comment type="caution">
    <text evidence="2">The sequence shown here is derived from an EMBL/GenBank/DDBJ whole genome shotgun (WGS) entry which is preliminary data.</text>
</comment>
<dbReference type="SUPFAM" id="SSF55021">
    <property type="entry name" value="ACT-like"/>
    <property type="match status" value="2"/>
</dbReference>
<organism evidence="2 3">
    <name type="scientific">Thiocapsa imhoffii</name>
    <dbReference type="NCBI Taxonomy" id="382777"/>
    <lineage>
        <taxon>Bacteria</taxon>
        <taxon>Pseudomonadati</taxon>
        <taxon>Pseudomonadota</taxon>
        <taxon>Gammaproteobacteria</taxon>
        <taxon>Chromatiales</taxon>
        <taxon>Chromatiaceae</taxon>
        <taxon>Thiocapsa</taxon>
    </lineage>
</organism>
<protein>
    <submittedName>
        <fullName evidence="2">Amino acid-binding protein</fullName>
    </submittedName>
</protein>
<keyword evidence="3" id="KW-1185">Reference proteome</keyword>
<evidence type="ECO:0000313" key="2">
    <source>
        <dbReference type="EMBL" id="MBK1644285.1"/>
    </source>
</evidence>
<proteinExistence type="predicted"/>
<dbReference type="InterPro" id="IPR045865">
    <property type="entry name" value="ACT-like_dom_sf"/>
</dbReference>
<dbReference type="InterPro" id="IPR050990">
    <property type="entry name" value="UPF0237/GcvR_regulator"/>
</dbReference>